<gene>
    <name evidence="7" type="ORF">YALI1_C16770g</name>
</gene>
<dbReference type="Pfam" id="PF08637">
    <property type="entry name" value="NCA2"/>
    <property type="match status" value="1"/>
</dbReference>
<dbReference type="EMBL" id="CP017555">
    <property type="protein sequence ID" value="AOW02726.1"/>
    <property type="molecule type" value="Genomic_DNA"/>
</dbReference>
<evidence type="ECO:0008006" key="9">
    <source>
        <dbReference type="Google" id="ProtNLM"/>
    </source>
</evidence>
<keyword evidence="4" id="KW-0496">Mitochondrion</keyword>
<evidence type="ECO:0000256" key="3">
    <source>
        <dbReference type="ARBA" id="ARBA00022989"/>
    </source>
</evidence>
<name>A0A1D8NAS0_YARLL</name>
<protein>
    <recommendedName>
        <fullName evidence="9">Nuclear control of ATPase protein 2</fullName>
    </recommendedName>
</protein>
<dbReference type="eggNOG" id="ENOG502QTT6">
    <property type="taxonomic scope" value="Eukaryota"/>
</dbReference>
<evidence type="ECO:0000256" key="1">
    <source>
        <dbReference type="ARBA" id="ARBA00004225"/>
    </source>
</evidence>
<evidence type="ECO:0000313" key="7">
    <source>
        <dbReference type="EMBL" id="AOW02726.1"/>
    </source>
</evidence>
<dbReference type="GeneID" id="2910111"/>
<dbReference type="PANTHER" id="PTHR28234">
    <property type="entry name" value="NUCLEAR CONTROL OF ATPASE PROTEIN 2"/>
    <property type="match status" value="1"/>
</dbReference>
<comment type="subcellular location">
    <subcellularLocation>
        <location evidence="1">Mitochondrion membrane</location>
        <topology evidence="1">Multi-pass membrane protein</topology>
    </subcellularLocation>
</comment>
<keyword evidence="2 6" id="KW-0812">Transmembrane</keyword>
<evidence type="ECO:0000256" key="6">
    <source>
        <dbReference type="SAM" id="Phobius"/>
    </source>
</evidence>
<sequence>MLSITRTTLAEFSALAVAQQPPLTAKLDEKNSYIATLARLARTVAPPQASNDRLVSVELITQTMDEFLRVREKDGTGEDSQDSEFLLLTFAALSMYGNVVDTLVDQTVPISQDLYYWQDVHDSWYRLAMLLVQTGPIRILSLARDIYKRYDSVGRIWDRLKLTAKKLFEVVKSGGGVLVASSLHDETSLRFRTSVFMSKPPLSFATSLLLSPISAVRRQARENHTQLAHIKNSHAADLGRLATTLFSTSNTGPSSFLDEGVPKITTTAGQNWKESVVKSIDAMTQTLGSGKETKTLDITKSDTDITGLATEIIQLSKLLSDHSEQHKEDIRKFGKPSYWVRMWPTYIVGSVATVFTLLSFLHNWQAIVDWFRTSVVSTIQLFFQNWIVSPIKQIIHTIRHDNSSQIAVISKRALQADMDSLERMVVQFAVENDTPPPPGLHWTKEDIQQVKQGVQQGDITPVLKSYEKEIMTPVKSLIGGSLITSLLIQVQKTKVDVEVAISGIDQILKSQELVFGIIAALPSFSVTWWVFQWFTGTLLGRRRASLGLKRQNSKDIATETLGRIDRVLSLPCTSVEETNTKVGLILCDTHLLRSIGPSLVGKRVREWNRDLDDVDYGCREGDLARDTVRRMWFVYQRFLR</sequence>
<evidence type="ECO:0000313" key="8">
    <source>
        <dbReference type="Proteomes" id="UP000182444"/>
    </source>
</evidence>
<evidence type="ECO:0000256" key="5">
    <source>
        <dbReference type="ARBA" id="ARBA00023136"/>
    </source>
</evidence>
<accession>A0A1D8NAS0</accession>
<keyword evidence="3 6" id="KW-1133">Transmembrane helix</keyword>
<proteinExistence type="predicted"/>
<dbReference type="AlphaFoldDB" id="A0A1D8NAS0"/>
<dbReference type="GO" id="GO:0005741">
    <property type="term" value="C:mitochondrial outer membrane"/>
    <property type="evidence" value="ECO:0007669"/>
    <property type="project" value="TreeGrafter"/>
</dbReference>
<dbReference type="VEuPathDB" id="FungiDB:YALI1_C16770g"/>
<dbReference type="RefSeq" id="XP_501744.3">
    <property type="nucleotide sequence ID" value="XM_501744.3"/>
</dbReference>
<dbReference type="PANTHER" id="PTHR28234:SF1">
    <property type="entry name" value="NUCLEAR CONTROL OF ATPASE PROTEIN 2"/>
    <property type="match status" value="1"/>
</dbReference>
<evidence type="ECO:0000256" key="2">
    <source>
        <dbReference type="ARBA" id="ARBA00022692"/>
    </source>
</evidence>
<dbReference type="VEuPathDB" id="FungiDB:YALI0_C12012g"/>
<evidence type="ECO:0000256" key="4">
    <source>
        <dbReference type="ARBA" id="ARBA00023128"/>
    </source>
</evidence>
<keyword evidence="5 6" id="KW-0472">Membrane</keyword>
<dbReference type="InterPro" id="IPR013946">
    <property type="entry name" value="NCA2-like"/>
</dbReference>
<dbReference type="KEGG" id="yli:2910111"/>
<dbReference type="Proteomes" id="UP000182444">
    <property type="component" value="Chromosome 1C"/>
</dbReference>
<organism evidence="7 8">
    <name type="scientific">Yarrowia lipolytica</name>
    <name type="common">Candida lipolytica</name>
    <dbReference type="NCBI Taxonomy" id="4952"/>
    <lineage>
        <taxon>Eukaryota</taxon>
        <taxon>Fungi</taxon>
        <taxon>Dikarya</taxon>
        <taxon>Ascomycota</taxon>
        <taxon>Saccharomycotina</taxon>
        <taxon>Dipodascomycetes</taxon>
        <taxon>Dipodascales</taxon>
        <taxon>Dipodascales incertae sedis</taxon>
        <taxon>Yarrowia</taxon>
    </lineage>
</organism>
<reference evidence="7 8" key="1">
    <citation type="journal article" date="2016" name="PLoS ONE">
        <title>Sequence Assembly of Yarrowia lipolytica Strain W29/CLIB89 Shows Transposable Element Diversity.</title>
        <authorList>
            <person name="Magnan C."/>
            <person name="Yu J."/>
            <person name="Chang I."/>
            <person name="Jahn E."/>
            <person name="Kanomata Y."/>
            <person name="Wu J."/>
            <person name="Zeller M."/>
            <person name="Oakes M."/>
            <person name="Baldi P."/>
            <person name="Sandmeyer S."/>
        </authorList>
    </citation>
    <scope>NUCLEOTIDE SEQUENCE [LARGE SCALE GENOMIC DNA]</scope>
    <source>
        <strain evidence="8">CLIB89(W29)</strain>
    </source>
</reference>
<feature type="transmembrane region" description="Helical" evidence="6">
    <location>
        <begin position="513"/>
        <end position="534"/>
    </location>
</feature>